<dbReference type="AlphaFoldDB" id="A0A0P0NX79"/>
<reference evidence="1 2" key="1">
    <citation type="submission" date="2015-10" db="EMBL/GenBank/DDBJ databases">
        <title>Conservation of the essential genome among Caulobacter and Brevundimonas species.</title>
        <authorList>
            <person name="Scott D."/>
            <person name="Ely B."/>
        </authorList>
    </citation>
    <scope>NUCLEOTIDE SEQUENCE [LARGE SCALE GENOMIC DNA]</scope>
    <source>
        <strain evidence="1 2">CB4</strain>
    </source>
</reference>
<accession>A0A0P0NX79</accession>
<name>A0A0P0NX79_9CAUL</name>
<dbReference type="RefSeq" id="WP_062144824.1">
    <property type="nucleotide sequence ID" value="NZ_CP013002.1"/>
</dbReference>
<gene>
    <name evidence="1" type="ORF">AQ619_04465</name>
</gene>
<dbReference type="OrthoDB" id="7190693at2"/>
<proteinExistence type="predicted"/>
<evidence type="ECO:0000313" key="1">
    <source>
        <dbReference type="EMBL" id="ALL12665.1"/>
    </source>
</evidence>
<dbReference type="Proteomes" id="UP000056905">
    <property type="component" value="Chromosome"/>
</dbReference>
<evidence type="ECO:0008006" key="3">
    <source>
        <dbReference type="Google" id="ProtNLM"/>
    </source>
</evidence>
<keyword evidence="2" id="KW-1185">Reference proteome</keyword>
<dbReference type="EMBL" id="CP013002">
    <property type="protein sequence ID" value="ALL12665.1"/>
    <property type="molecule type" value="Genomic_DNA"/>
</dbReference>
<protein>
    <recommendedName>
        <fullName evidence="3">DUF4089 domain-containing protein</fullName>
    </recommendedName>
</protein>
<organism evidence="1 2">
    <name type="scientific">Caulobacter henricii</name>
    <dbReference type="NCBI Taxonomy" id="69395"/>
    <lineage>
        <taxon>Bacteria</taxon>
        <taxon>Pseudomonadati</taxon>
        <taxon>Pseudomonadota</taxon>
        <taxon>Alphaproteobacteria</taxon>
        <taxon>Caulobacterales</taxon>
        <taxon>Caulobacteraceae</taxon>
        <taxon>Caulobacter</taxon>
    </lineage>
</organism>
<dbReference type="STRING" id="69395.AQ619_04465"/>
<sequence length="72" mass="7627">MAIDVALNAFLNLRDDEVAAFALTRAAELDLTLPEPTLQAIGENLSLLRLQAAVFVTALAEAGDDAPETFTP</sequence>
<dbReference type="KEGG" id="chq:AQ619_04465"/>
<evidence type="ECO:0000313" key="2">
    <source>
        <dbReference type="Proteomes" id="UP000056905"/>
    </source>
</evidence>